<comment type="caution">
    <text evidence="1">The sequence shown here is derived from an EMBL/GenBank/DDBJ whole genome shotgun (WGS) entry which is preliminary data.</text>
</comment>
<dbReference type="EMBL" id="JBGMDY010000004">
    <property type="protein sequence ID" value="KAL2335824.1"/>
    <property type="molecule type" value="Genomic_DNA"/>
</dbReference>
<proteinExistence type="predicted"/>
<accession>A0ABD1MJ87</accession>
<sequence>MYCLHATYHLQCAPPDESHGYGEPPSQQHLSVHVFSVESLIVWLILAHSDHHPFVHRRLTCYILSTLMFSCLFACISPLL</sequence>
<dbReference type="AlphaFoldDB" id="A0ABD1MJ87"/>
<organism evidence="1 2">
    <name type="scientific">Flemingia macrophylla</name>
    <dbReference type="NCBI Taxonomy" id="520843"/>
    <lineage>
        <taxon>Eukaryota</taxon>
        <taxon>Viridiplantae</taxon>
        <taxon>Streptophyta</taxon>
        <taxon>Embryophyta</taxon>
        <taxon>Tracheophyta</taxon>
        <taxon>Spermatophyta</taxon>
        <taxon>Magnoliopsida</taxon>
        <taxon>eudicotyledons</taxon>
        <taxon>Gunneridae</taxon>
        <taxon>Pentapetalae</taxon>
        <taxon>rosids</taxon>
        <taxon>fabids</taxon>
        <taxon>Fabales</taxon>
        <taxon>Fabaceae</taxon>
        <taxon>Papilionoideae</taxon>
        <taxon>50 kb inversion clade</taxon>
        <taxon>NPAAA clade</taxon>
        <taxon>indigoferoid/millettioid clade</taxon>
        <taxon>Phaseoleae</taxon>
        <taxon>Flemingia</taxon>
    </lineage>
</organism>
<protein>
    <submittedName>
        <fullName evidence="1">Uncharacterized protein</fullName>
    </submittedName>
</protein>
<reference evidence="1 2" key="1">
    <citation type="submission" date="2024-08" db="EMBL/GenBank/DDBJ databases">
        <title>Insights into the chromosomal genome structure of Flemingia macrophylla.</title>
        <authorList>
            <person name="Ding Y."/>
            <person name="Zhao Y."/>
            <person name="Bi W."/>
            <person name="Wu M."/>
            <person name="Zhao G."/>
            <person name="Gong Y."/>
            <person name="Li W."/>
            <person name="Zhang P."/>
        </authorList>
    </citation>
    <scope>NUCLEOTIDE SEQUENCE [LARGE SCALE GENOMIC DNA]</scope>
    <source>
        <strain evidence="1">DYQJB</strain>
        <tissue evidence="1">Leaf</tissue>
    </source>
</reference>
<gene>
    <name evidence="1" type="ORF">Fmac_010270</name>
</gene>
<evidence type="ECO:0000313" key="2">
    <source>
        <dbReference type="Proteomes" id="UP001603857"/>
    </source>
</evidence>
<dbReference type="Proteomes" id="UP001603857">
    <property type="component" value="Unassembled WGS sequence"/>
</dbReference>
<evidence type="ECO:0000313" key="1">
    <source>
        <dbReference type="EMBL" id="KAL2335824.1"/>
    </source>
</evidence>
<keyword evidence="2" id="KW-1185">Reference proteome</keyword>
<name>A0ABD1MJ87_9FABA</name>